<organism evidence="2 3">
    <name type="scientific">Amantichitinum ursilacus</name>
    <dbReference type="NCBI Taxonomy" id="857265"/>
    <lineage>
        <taxon>Bacteria</taxon>
        <taxon>Pseudomonadati</taxon>
        <taxon>Pseudomonadota</taxon>
        <taxon>Betaproteobacteria</taxon>
        <taxon>Neisseriales</taxon>
        <taxon>Chitinibacteraceae</taxon>
        <taxon>Amantichitinum</taxon>
    </lineage>
</organism>
<evidence type="ECO:0000313" key="3">
    <source>
        <dbReference type="Proteomes" id="UP000037939"/>
    </source>
</evidence>
<keyword evidence="3" id="KW-1185">Reference proteome</keyword>
<dbReference type="PATRIC" id="fig|857265.3.peg.2252"/>
<dbReference type="OrthoDB" id="8611785at2"/>
<dbReference type="SMART" id="SM01040">
    <property type="entry name" value="Bro-N"/>
    <property type="match status" value="1"/>
</dbReference>
<accession>A0A0N0GNR5</accession>
<evidence type="ECO:0000259" key="1">
    <source>
        <dbReference type="PROSITE" id="PS51750"/>
    </source>
</evidence>
<dbReference type="Pfam" id="PF02498">
    <property type="entry name" value="Bro-N"/>
    <property type="match status" value="1"/>
</dbReference>
<dbReference type="STRING" id="857265.WG78_10960"/>
<comment type="caution">
    <text evidence="2">The sequence shown here is derived from an EMBL/GenBank/DDBJ whole genome shotgun (WGS) entry which is preliminary data.</text>
</comment>
<dbReference type="PANTHER" id="PTHR36180">
    <property type="entry name" value="DNA-BINDING PROTEIN-RELATED-RELATED"/>
    <property type="match status" value="1"/>
</dbReference>
<protein>
    <recommendedName>
        <fullName evidence="1">Bro-N domain-containing protein</fullName>
    </recommendedName>
</protein>
<dbReference type="Proteomes" id="UP000037939">
    <property type="component" value="Unassembled WGS sequence"/>
</dbReference>
<dbReference type="EMBL" id="LAQT01000008">
    <property type="protein sequence ID" value="KPC53005.1"/>
    <property type="molecule type" value="Genomic_DNA"/>
</dbReference>
<name>A0A0N0GNR5_9NEIS</name>
<evidence type="ECO:0000313" key="2">
    <source>
        <dbReference type="EMBL" id="KPC53005.1"/>
    </source>
</evidence>
<gene>
    <name evidence="2" type="ORF">WG78_10960</name>
</gene>
<dbReference type="RefSeq" id="WP_053937841.1">
    <property type="nucleotide sequence ID" value="NZ_LAQT01000008.1"/>
</dbReference>
<reference evidence="2 3" key="1">
    <citation type="submission" date="2015-07" db="EMBL/GenBank/DDBJ databases">
        <title>Draft genome sequence of the Amantichitinum ursilacus IGB-41, a new chitin-degrading bacterium.</title>
        <authorList>
            <person name="Kirstahler P."/>
            <person name="Guenther M."/>
            <person name="Grumaz C."/>
            <person name="Rupp S."/>
            <person name="Zibek S."/>
            <person name="Sohn K."/>
        </authorList>
    </citation>
    <scope>NUCLEOTIDE SEQUENCE [LARGE SCALE GENOMIC DNA]</scope>
    <source>
        <strain evidence="2 3">IGB-41</strain>
    </source>
</reference>
<sequence length="295" mass="33279">MAANASNLPVVFNFGTQSIRTIDKDGEVWFVANDVCAVLDIANPRQAVGRLDDDEKGVISTDTLGGAQDITIINESGLFSLVLSSRKAEAKVFKRWVTHDVLPAIRKTGKYEAAVAPHVLQPTPTPVPMLPPPRRIRSWDDLSFIKRDADGKLLSWFMPDRNNNWHEHYGIGEAWFEEVVELAQHNPKQAFTAMHYAAKTAVTRYGEYGHSDGFFDRMSRWALHAILTNDQTPKMPFKTLEMGIPPREGMDFWLAREGKGEQRDDALDRQALIDSADCIMECLRKARTAIIENRK</sequence>
<dbReference type="InterPro" id="IPR003497">
    <property type="entry name" value="BRO_N_domain"/>
</dbReference>
<dbReference type="PROSITE" id="PS51750">
    <property type="entry name" value="BRO_N"/>
    <property type="match status" value="1"/>
</dbReference>
<dbReference type="PANTHER" id="PTHR36180:SF2">
    <property type="entry name" value="BRO FAMILY PROTEIN"/>
    <property type="match status" value="1"/>
</dbReference>
<feature type="domain" description="Bro-N" evidence="1">
    <location>
        <begin position="1"/>
        <end position="109"/>
    </location>
</feature>
<dbReference type="AlphaFoldDB" id="A0A0N0GNR5"/>
<proteinExistence type="predicted"/>